<evidence type="ECO:0000256" key="1">
    <source>
        <dbReference type="SAM" id="MobiDB-lite"/>
    </source>
</evidence>
<gene>
    <name evidence="2" type="ORF">EJD97_006859</name>
</gene>
<dbReference type="PANTHER" id="PTHR34427:SF16">
    <property type="entry name" value="DUF4283 DOMAIN-CONTAINING PROTEIN"/>
    <property type="match status" value="1"/>
</dbReference>
<sequence>KMRRVTLSEKVLEWICFILREASSDQKNQVRRWKLKDQVAEFFGTRKHNSHGRYMSILSLNGEDRKVIIVPESDINAGWSVAFKIQSVIKCSPQKEKTQSSTHDSKMTYAKAVKHSKWQSNSPDMVTTKGKETGPSVKPKSMIKEYWEDVSLDFLTSRKLKIPPCLRAIGIPKHLWTEETIHEIGELCGWWLATEKETKLRNHLKWARIETQGDDRSMPTEVTITREGVNFIIPIWVERETRFELSPERDGTVAGEDEGAQRKIQRIIEPSTSISENPEHDGDGTGEKHMGTAGEFF</sequence>
<reference evidence="2" key="1">
    <citation type="submission" date="2019-05" db="EMBL/GenBank/DDBJ databases">
        <title>The de novo reference genome and transcriptome assemblies of the wild tomato species Solanum chilense.</title>
        <authorList>
            <person name="Stam R."/>
            <person name="Nosenko T."/>
            <person name="Hoerger A.C."/>
            <person name="Stephan W."/>
            <person name="Seidel M.A."/>
            <person name="Kuhn J.M.M."/>
            <person name="Haberer G."/>
            <person name="Tellier A."/>
        </authorList>
    </citation>
    <scope>NUCLEOTIDE SEQUENCE</scope>
    <source>
        <tissue evidence="2">Mature leaves</tissue>
    </source>
</reference>
<name>A0A6N2BSB8_SOLCI</name>
<comment type="caution">
    <text evidence="2">The sequence shown here is derived from an EMBL/GenBank/DDBJ whole genome shotgun (WGS) entry which is preliminary data.</text>
</comment>
<organism evidence="2">
    <name type="scientific">Solanum chilense</name>
    <name type="common">Tomato</name>
    <name type="synonym">Lycopersicon chilense</name>
    <dbReference type="NCBI Taxonomy" id="4083"/>
    <lineage>
        <taxon>Eukaryota</taxon>
        <taxon>Viridiplantae</taxon>
        <taxon>Streptophyta</taxon>
        <taxon>Embryophyta</taxon>
        <taxon>Tracheophyta</taxon>
        <taxon>Spermatophyta</taxon>
        <taxon>Magnoliopsida</taxon>
        <taxon>eudicotyledons</taxon>
        <taxon>Gunneridae</taxon>
        <taxon>Pentapetalae</taxon>
        <taxon>asterids</taxon>
        <taxon>lamiids</taxon>
        <taxon>Solanales</taxon>
        <taxon>Solanaceae</taxon>
        <taxon>Solanoideae</taxon>
        <taxon>Solaneae</taxon>
        <taxon>Solanum</taxon>
        <taxon>Solanum subgen. Lycopersicon</taxon>
    </lineage>
</organism>
<feature type="non-terminal residue" evidence="2">
    <location>
        <position position="297"/>
    </location>
</feature>
<dbReference type="EMBL" id="RXGB01001987">
    <property type="protein sequence ID" value="TMW96748.1"/>
    <property type="molecule type" value="Genomic_DNA"/>
</dbReference>
<feature type="region of interest" description="Disordered" evidence="1">
    <location>
        <begin position="116"/>
        <end position="138"/>
    </location>
</feature>
<feature type="region of interest" description="Disordered" evidence="1">
    <location>
        <begin position="247"/>
        <end position="297"/>
    </location>
</feature>
<dbReference type="PANTHER" id="PTHR34427">
    <property type="entry name" value="DUF4283 DOMAIN PROTEIN"/>
    <property type="match status" value="1"/>
</dbReference>
<feature type="compositionally biased region" description="Basic and acidic residues" evidence="1">
    <location>
        <begin position="277"/>
        <end position="290"/>
    </location>
</feature>
<feature type="non-terminal residue" evidence="2">
    <location>
        <position position="1"/>
    </location>
</feature>
<proteinExistence type="predicted"/>
<accession>A0A6N2BSB8</accession>
<protein>
    <submittedName>
        <fullName evidence="2">Uncharacterized protein</fullName>
    </submittedName>
</protein>
<evidence type="ECO:0000313" key="2">
    <source>
        <dbReference type="EMBL" id="TMW96748.1"/>
    </source>
</evidence>
<dbReference type="AlphaFoldDB" id="A0A6N2BSB8"/>